<feature type="non-terminal residue" evidence="1">
    <location>
        <position position="1"/>
    </location>
</feature>
<organism evidence="1 2">
    <name type="scientific">Vigna angularis var. angularis</name>
    <dbReference type="NCBI Taxonomy" id="157739"/>
    <lineage>
        <taxon>Eukaryota</taxon>
        <taxon>Viridiplantae</taxon>
        <taxon>Streptophyta</taxon>
        <taxon>Embryophyta</taxon>
        <taxon>Tracheophyta</taxon>
        <taxon>Spermatophyta</taxon>
        <taxon>Magnoliopsida</taxon>
        <taxon>eudicotyledons</taxon>
        <taxon>Gunneridae</taxon>
        <taxon>Pentapetalae</taxon>
        <taxon>rosids</taxon>
        <taxon>fabids</taxon>
        <taxon>Fabales</taxon>
        <taxon>Fabaceae</taxon>
        <taxon>Papilionoideae</taxon>
        <taxon>50 kb inversion clade</taxon>
        <taxon>NPAAA clade</taxon>
        <taxon>indigoferoid/millettioid clade</taxon>
        <taxon>Phaseoleae</taxon>
        <taxon>Vigna</taxon>
    </lineage>
</organism>
<gene>
    <name evidence="1" type="primary">Vigan.10G064400</name>
    <name evidence="1" type="ORF">VIGAN_10064400</name>
</gene>
<sequence length="136" mass="16072">KNMRNVLVIWNSKTSSMLPNFTNITRHHSFTIIFHGSTTTIHCTTIWITFTHLLHDNVFFHVAVTTFKHHLFTHFRYSKNHFTSIIHTQILNRFHHKTPQTPINFSKPSFNLQLQLTHSSISFQCETFMGWHKGLV</sequence>
<dbReference type="Proteomes" id="UP000291084">
    <property type="component" value="Chromosome 10"/>
</dbReference>
<dbReference type="AlphaFoldDB" id="A0A0S3T219"/>
<dbReference type="EMBL" id="AP015043">
    <property type="protein sequence ID" value="BAT99242.1"/>
    <property type="molecule type" value="Genomic_DNA"/>
</dbReference>
<accession>A0A0S3T219</accession>
<keyword evidence="2" id="KW-1185">Reference proteome</keyword>
<proteinExistence type="predicted"/>
<evidence type="ECO:0000313" key="1">
    <source>
        <dbReference type="EMBL" id="BAT99242.1"/>
    </source>
</evidence>
<evidence type="ECO:0000313" key="2">
    <source>
        <dbReference type="Proteomes" id="UP000291084"/>
    </source>
</evidence>
<protein>
    <submittedName>
        <fullName evidence="1">Uncharacterized protein</fullName>
    </submittedName>
</protein>
<reference evidence="1 2" key="1">
    <citation type="journal article" date="2015" name="Sci. Rep.">
        <title>The power of single molecule real-time sequencing technology in the de novo assembly of a eukaryotic genome.</title>
        <authorList>
            <person name="Sakai H."/>
            <person name="Naito K."/>
            <person name="Ogiso-Tanaka E."/>
            <person name="Takahashi Y."/>
            <person name="Iseki K."/>
            <person name="Muto C."/>
            <person name="Satou K."/>
            <person name="Teruya K."/>
            <person name="Shiroma A."/>
            <person name="Shimoji M."/>
            <person name="Hirano T."/>
            <person name="Itoh T."/>
            <person name="Kaga A."/>
            <person name="Tomooka N."/>
        </authorList>
    </citation>
    <scope>NUCLEOTIDE SEQUENCE [LARGE SCALE GENOMIC DNA]</scope>
    <source>
        <strain evidence="2">cv. Shumari</strain>
    </source>
</reference>
<name>A0A0S3T219_PHAAN</name>